<gene>
    <name evidence="1" type="ORF">FNH06_22510</name>
</gene>
<dbReference type="EMBL" id="VJZA01000041">
    <property type="protein sequence ID" value="TVT19952.1"/>
    <property type="molecule type" value="Genomic_DNA"/>
</dbReference>
<accession>A0A558A6S6</accession>
<proteinExistence type="predicted"/>
<dbReference type="RefSeq" id="WP_144641860.1">
    <property type="nucleotide sequence ID" value="NZ_BNAX01000003.1"/>
</dbReference>
<evidence type="ECO:0000313" key="2">
    <source>
        <dbReference type="Proteomes" id="UP000318578"/>
    </source>
</evidence>
<dbReference type="Proteomes" id="UP000318578">
    <property type="component" value="Unassembled WGS sequence"/>
</dbReference>
<evidence type="ECO:0000313" key="1">
    <source>
        <dbReference type="EMBL" id="TVT19952.1"/>
    </source>
</evidence>
<dbReference type="AlphaFoldDB" id="A0A558A6S6"/>
<sequence length="93" mass="10662">MFLVYCPTCDRHSLLGVDEVDCVHNLSPGVISVSGTCPRGHPAVLLTGEAFTPRADPRVWQPSPWVRLAGRQRRWWSRLFEIRRDLPAMFARF</sequence>
<name>A0A558A6S6_9PSEU</name>
<protein>
    <submittedName>
        <fullName evidence="1">Uncharacterized protein</fullName>
    </submittedName>
</protein>
<keyword evidence="2" id="KW-1185">Reference proteome</keyword>
<dbReference type="OrthoDB" id="3788232at2"/>
<comment type="caution">
    <text evidence="1">The sequence shown here is derived from an EMBL/GenBank/DDBJ whole genome shotgun (WGS) entry which is preliminary data.</text>
</comment>
<organism evidence="1 2">
    <name type="scientific">Amycolatopsis acidiphila</name>
    <dbReference type="NCBI Taxonomy" id="715473"/>
    <lineage>
        <taxon>Bacteria</taxon>
        <taxon>Bacillati</taxon>
        <taxon>Actinomycetota</taxon>
        <taxon>Actinomycetes</taxon>
        <taxon>Pseudonocardiales</taxon>
        <taxon>Pseudonocardiaceae</taxon>
        <taxon>Amycolatopsis</taxon>
    </lineage>
</organism>
<reference evidence="1 2" key="1">
    <citation type="submission" date="2019-07" db="EMBL/GenBank/DDBJ databases">
        <title>New species of Amycolatopsis and Streptomyces.</title>
        <authorList>
            <person name="Duangmal K."/>
            <person name="Teo W.F.A."/>
            <person name="Lipun K."/>
        </authorList>
    </citation>
    <scope>NUCLEOTIDE SEQUENCE [LARGE SCALE GENOMIC DNA]</scope>
    <source>
        <strain evidence="1 2">JCM 30562</strain>
    </source>
</reference>